<comment type="pathway">
    <text evidence="2">Lipid metabolism.</text>
</comment>
<evidence type="ECO:0000259" key="7">
    <source>
        <dbReference type="Pfam" id="PF00487"/>
    </source>
</evidence>
<evidence type="ECO:0000256" key="5">
    <source>
        <dbReference type="ARBA" id="ARBA00023136"/>
    </source>
</evidence>
<dbReference type="InParanoid" id="F0XB65"/>
<gene>
    <name evidence="9" type="ORF">CMQ_5254</name>
</gene>
<evidence type="ECO:0000259" key="8">
    <source>
        <dbReference type="Pfam" id="PF11960"/>
    </source>
</evidence>
<evidence type="ECO:0000313" key="9">
    <source>
        <dbReference type="EMBL" id="EFX04992.1"/>
    </source>
</evidence>
<keyword evidence="10" id="KW-1185">Reference proteome</keyword>
<dbReference type="InterPro" id="IPR005804">
    <property type="entry name" value="FA_desaturase_dom"/>
</dbReference>
<dbReference type="GO" id="GO:0016020">
    <property type="term" value="C:membrane"/>
    <property type="evidence" value="ECO:0007669"/>
    <property type="project" value="UniProtKB-SubCell"/>
</dbReference>
<evidence type="ECO:0000256" key="2">
    <source>
        <dbReference type="ARBA" id="ARBA00005189"/>
    </source>
</evidence>
<feature type="transmembrane region" description="Helical" evidence="6">
    <location>
        <begin position="276"/>
        <end position="296"/>
    </location>
</feature>
<dbReference type="eggNOG" id="ENOG502QQNB">
    <property type="taxonomic scope" value="Eukaryota"/>
</dbReference>
<dbReference type="RefSeq" id="XP_014174474.1">
    <property type="nucleotide sequence ID" value="XM_014318999.1"/>
</dbReference>
<dbReference type="CDD" id="cd03507">
    <property type="entry name" value="Delta12-FADS-like"/>
    <property type="match status" value="1"/>
</dbReference>
<dbReference type="InterPro" id="IPR021863">
    <property type="entry name" value="FAS_N"/>
</dbReference>
<feature type="domain" description="Fatty acid desaturase" evidence="7">
    <location>
        <begin position="92"/>
        <end position="370"/>
    </location>
</feature>
<feature type="transmembrane region" description="Helical" evidence="6">
    <location>
        <begin position="61"/>
        <end position="80"/>
    </location>
</feature>
<sequence length="407" mass="46676">MTTTSTQAETVMELKQRSKGEAQDDDAAGLVAEQVFPDINTIRNAIPAHCFQPPVWRSLAYVVRDLSLILPLGYLALTYIPSVPNVWARAAAWIVYGYVQGLFCTGLWILAHECGHGAFSLNQRLNDTVGWAAHSFLFVPYFSWKFSHHRHHRFTGHMTKDMAFVPRTKDEHYATRASSFWLDPDMLEDLPAYQLFVLVLHQLGGWQAYLFFNASSGKESLQRKETSWFRVSHFEPTSAVFRPSERPFIALSVLGLSIVGYVLHLASAVYGWKTIFLLYWVPYLWVHHWLVAITYLHHTHPDVHHYDPDSWTFVKGALATVDRDFGFIDRRIFHGIIGTHVVHHLFPRIPFYYAEEATEAIKPVVGDHYCRQEGSFVGSLWSTFTTCKYVESDPDVPGAMRWGKGRR</sequence>
<dbReference type="Proteomes" id="UP000007796">
    <property type="component" value="Unassembled WGS sequence"/>
</dbReference>
<comment type="subcellular location">
    <subcellularLocation>
        <location evidence="1">Membrane</location>
    </subcellularLocation>
</comment>
<feature type="domain" description="Fatty acid desaturase N-terminal" evidence="8">
    <location>
        <begin position="39"/>
        <end position="72"/>
    </location>
</feature>
<dbReference type="GO" id="GO:0006629">
    <property type="term" value="P:lipid metabolic process"/>
    <property type="evidence" value="ECO:0007669"/>
    <property type="project" value="InterPro"/>
</dbReference>
<dbReference type="Pfam" id="PF00487">
    <property type="entry name" value="FA_desaturase"/>
    <property type="match status" value="1"/>
</dbReference>
<accession>F0XB65</accession>
<protein>
    <submittedName>
        <fullName evidence="9">Oleate delta-12 desaturase</fullName>
    </submittedName>
</protein>
<dbReference type="HOGENOM" id="CLU_033094_0_0_1"/>
<dbReference type="InterPro" id="IPR012171">
    <property type="entry name" value="Fatty_acid_desaturase"/>
</dbReference>
<dbReference type="Pfam" id="PF11960">
    <property type="entry name" value="DUF3474"/>
    <property type="match status" value="1"/>
</dbReference>
<keyword evidence="4" id="KW-0560">Oxidoreductase</keyword>
<evidence type="ECO:0000313" key="10">
    <source>
        <dbReference type="Proteomes" id="UP000007796"/>
    </source>
</evidence>
<keyword evidence="5 6" id="KW-0472">Membrane</keyword>
<dbReference type="OrthoDB" id="1461976at2759"/>
<evidence type="ECO:0000256" key="1">
    <source>
        <dbReference type="ARBA" id="ARBA00004370"/>
    </source>
</evidence>
<dbReference type="STRING" id="655863.F0XB65"/>
<dbReference type="PANTHER" id="PTHR32100">
    <property type="entry name" value="OMEGA-6 FATTY ACID DESATURASE, CHLOROPLASTIC"/>
    <property type="match status" value="1"/>
</dbReference>
<feature type="transmembrane region" description="Helical" evidence="6">
    <location>
        <begin position="92"/>
        <end position="111"/>
    </location>
</feature>
<comment type="similarity">
    <text evidence="3">Belongs to the fatty acid desaturase type 1 family.</text>
</comment>
<organism evidence="10">
    <name type="scientific">Grosmannia clavigera (strain kw1407 / UAMH 11150)</name>
    <name type="common">Blue stain fungus</name>
    <name type="synonym">Graphiocladiella clavigera</name>
    <dbReference type="NCBI Taxonomy" id="655863"/>
    <lineage>
        <taxon>Eukaryota</taxon>
        <taxon>Fungi</taxon>
        <taxon>Dikarya</taxon>
        <taxon>Ascomycota</taxon>
        <taxon>Pezizomycotina</taxon>
        <taxon>Sordariomycetes</taxon>
        <taxon>Sordariomycetidae</taxon>
        <taxon>Ophiostomatales</taxon>
        <taxon>Ophiostomataceae</taxon>
        <taxon>Leptographium</taxon>
    </lineage>
</organism>
<name>F0XB65_GROCL</name>
<dbReference type="EMBL" id="GL629756">
    <property type="protein sequence ID" value="EFX04992.1"/>
    <property type="molecule type" value="Genomic_DNA"/>
</dbReference>
<feature type="transmembrane region" description="Helical" evidence="6">
    <location>
        <begin position="248"/>
        <end position="270"/>
    </location>
</feature>
<dbReference type="GeneID" id="25978556"/>
<dbReference type="AlphaFoldDB" id="F0XB65"/>
<evidence type="ECO:0000256" key="6">
    <source>
        <dbReference type="SAM" id="Phobius"/>
    </source>
</evidence>
<dbReference type="GO" id="GO:0016717">
    <property type="term" value="F:oxidoreductase activity, acting on paired donors, with oxidation of a pair of donors resulting in the reduction of molecular oxygen to two molecules of water"/>
    <property type="evidence" value="ECO:0007669"/>
    <property type="project" value="InterPro"/>
</dbReference>
<evidence type="ECO:0000256" key="4">
    <source>
        <dbReference type="ARBA" id="ARBA00023002"/>
    </source>
</evidence>
<evidence type="ECO:0000256" key="3">
    <source>
        <dbReference type="ARBA" id="ARBA00009295"/>
    </source>
</evidence>
<reference evidence="9 10" key="1">
    <citation type="journal article" date="2011" name="Proc. Natl. Acad. Sci. U.S.A.">
        <title>Genome and transcriptome analyses of the mountain pine beetle-fungal symbiont Grosmannia clavigera, a lodgepole pine pathogen.</title>
        <authorList>
            <person name="DiGuistini S."/>
            <person name="Wang Y."/>
            <person name="Liao N.Y."/>
            <person name="Taylor G."/>
            <person name="Tanguay P."/>
            <person name="Feau N."/>
            <person name="Henrissat B."/>
            <person name="Chan S.K."/>
            <person name="Hesse-Orce U."/>
            <person name="Alamouti S.M."/>
            <person name="Tsui C.K.M."/>
            <person name="Docking R.T."/>
            <person name="Levasseur A."/>
            <person name="Haridas S."/>
            <person name="Robertson G."/>
            <person name="Birol I."/>
            <person name="Holt R.A."/>
            <person name="Marra M.A."/>
            <person name="Hamelin R.C."/>
            <person name="Hirst M."/>
            <person name="Jones S.J.M."/>
            <person name="Bohlmann J."/>
            <person name="Breuil C."/>
        </authorList>
    </citation>
    <scope>NUCLEOTIDE SEQUENCE [LARGE SCALE GENOMIC DNA]</scope>
    <source>
        <strain evidence="10">kw1407 / UAMH 11150</strain>
    </source>
</reference>
<proteinExistence type="inferred from homology"/>
<keyword evidence="6" id="KW-1133">Transmembrane helix</keyword>
<keyword evidence="6" id="KW-0812">Transmembrane</keyword>